<sequence length="119" mass="14209">YMTNWHLKHVEKKSWARISIQRNNNSWLVREINLELAVLEIHSTLTPINIKTIIDNPNKLAGYYPYQPSKDDENDQLIYKWTEFGNDSSFENIQNKGVDYTAFKSMFQQYKFEKNKSFP</sequence>
<evidence type="ECO:0000313" key="2">
    <source>
        <dbReference type="Proteomes" id="UP000789860"/>
    </source>
</evidence>
<accession>A0ACA9M1L3</accession>
<gene>
    <name evidence="1" type="ORF">SCALOS_LOCUS5492</name>
</gene>
<dbReference type="EMBL" id="CAJVPM010009030">
    <property type="protein sequence ID" value="CAG8560596.1"/>
    <property type="molecule type" value="Genomic_DNA"/>
</dbReference>
<proteinExistence type="predicted"/>
<feature type="non-terminal residue" evidence="1">
    <location>
        <position position="1"/>
    </location>
</feature>
<protein>
    <submittedName>
        <fullName evidence="1">6015_t:CDS:1</fullName>
    </submittedName>
</protein>
<evidence type="ECO:0000313" key="1">
    <source>
        <dbReference type="EMBL" id="CAG8560596.1"/>
    </source>
</evidence>
<name>A0ACA9M1L3_9GLOM</name>
<keyword evidence="2" id="KW-1185">Reference proteome</keyword>
<reference evidence="1" key="1">
    <citation type="submission" date="2021-06" db="EMBL/GenBank/DDBJ databases">
        <authorList>
            <person name="Kallberg Y."/>
            <person name="Tangrot J."/>
            <person name="Rosling A."/>
        </authorList>
    </citation>
    <scope>NUCLEOTIDE SEQUENCE</scope>
    <source>
        <strain evidence="1">AU212A</strain>
    </source>
</reference>
<dbReference type="Proteomes" id="UP000789860">
    <property type="component" value="Unassembled WGS sequence"/>
</dbReference>
<comment type="caution">
    <text evidence="1">The sequence shown here is derived from an EMBL/GenBank/DDBJ whole genome shotgun (WGS) entry which is preliminary data.</text>
</comment>
<organism evidence="1 2">
    <name type="scientific">Scutellospora calospora</name>
    <dbReference type="NCBI Taxonomy" id="85575"/>
    <lineage>
        <taxon>Eukaryota</taxon>
        <taxon>Fungi</taxon>
        <taxon>Fungi incertae sedis</taxon>
        <taxon>Mucoromycota</taxon>
        <taxon>Glomeromycotina</taxon>
        <taxon>Glomeromycetes</taxon>
        <taxon>Diversisporales</taxon>
        <taxon>Gigasporaceae</taxon>
        <taxon>Scutellospora</taxon>
    </lineage>
</organism>